<sequence length="243" mass="27771">MTLRELRELLTRAIKDTEFENHTYFAGGCVRDFLLNPDAAIIEADIAVELPEGGIKLAYFFQEKFNTPAPVIHKSFGTAKIIIEGIKIETVMTRSEKYPPGRRHPYVQFADLYTDCLRRDFTINALYQEIMTGKVLDPCQKGFADLQARVIRCVQDPFHSFVEDPLRILRALRFAVTLDFEITAETLSAIKTNAHLVSTLSANRCADEYSRIKQLPAEKIVQWKKLLDETCVLNYLTAKIPIR</sequence>
<keyword evidence="2" id="KW-1185">Reference proteome</keyword>
<dbReference type="Proteomes" id="UP000294588">
    <property type="component" value="Unassembled WGS sequence"/>
</dbReference>
<accession>A0AC61QHV7</accession>
<gene>
    <name evidence="1" type="ORF">E0946_06575</name>
</gene>
<proteinExistence type="predicted"/>
<name>A0AC61QHV7_9BACT</name>
<reference evidence="1" key="1">
    <citation type="submission" date="2019-03" db="EMBL/GenBank/DDBJ databases">
        <title>Candidatus Syntrophosphaera thermopropionivorans: a novel player in syntrophic propionate oxidation during anaerobic digestion.</title>
        <authorList>
            <person name="Dyksma S."/>
        </authorList>
    </citation>
    <scope>NUCLEOTIDE SEQUENCE</scope>
    <source>
        <strain evidence="1">W5</strain>
    </source>
</reference>
<evidence type="ECO:0000313" key="1">
    <source>
        <dbReference type="EMBL" id="TDF72529.1"/>
    </source>
</evidence>
<comment type="caution">
    <text evidence="1">The sequence shown here is derived from an EMBL/GenBank/DDBJ whole genome shotgun (WGS) entry which is preliminary data.</text>
</comment>
<protein>
    <submittedName>
        <fullName evidence="1">CCA tRNA nucleotidyltransferase</fullName>
    </submittedName>
</protein>
<dbReference type="EMBL" id="SMOG01000028">
    <property type="protein sequence ID" value="TDF72529.1"/>
    <property type="molecule type" value="Genomic_DNA"/>
</dbReference>
<evidence type="ECO:0000313" key="2">
    <source>
        <dbReference type="Proteomes" id="UP000294588"/>
    </source>
</evidence>
<organism evidence="1 2">
    <name type="scientific">Candidatus Syntrophosphaera thermopropionivorans</name>
    <dbReference type="NCBI Taxonomy" id="2593015"/>
    <lineage>
        <taxon>Bacteria</taxon>
        <taxon>Pseudomonadati</taxon>
        <taxon>Candidatus Cloacimonadota</taxon>
        <taxon>Candidatus Cloacimonadia</taxon>
        <taxon>Candidatus Cloacimonadales</taxon>
        <taxon>Candidatus Cloacimonadaceae</taxon>
        <taxon>Candidatus Syntrophosphaera</taxon>
    </lineage>
</organism>